<evidence type="ECO:0000313" key="2">
    <source>
        <dbReference type="Proteomes" id="UP000830583"/>
    </source>
</evidence>
<reference evidence="1" key="1">
    <citation type="submission" date="2022-04" db="EMBL/GenBank/DDBJ databases">
        <title>Consumption of N2O by Flavobacterium azooxidireducens sp. nov. isolated from Decomposing Leaf Litter of Phragmites australis (Cav.).</title>
        <authorList>
            <person name="Behrendt U."/>
            <person name="Spanner T."/>
            <person name="Augustin J."/>
            <person name="Horn M.A."/>
            <person name="Kolb S."/>
            <person name="Ulrich A."/>
        </authorList>
    </citation>
    <scope>NUCLEOTIDE SEQUENCE</scope>
    <source>
        <strain evidence="1">IGB 4-14</strain>
    </source>
</reference>
<dbReference type="Proteomes" id="UP000830583">
    <property type="component" value="Chromosome"/>
</dbReference>
<keyword evidence="2" id="KW-1185">Reference proteome</keyword>
<dbReference type="RefSeq" id="WP_248432863.1">
    <property type="nucleotide sequence ID" value="NZ_CP096205.1"/>
</dbReference>
<accession>A0ABY4KAU0</accession>
<sequence length="86" mass="9927">MNTKLTLSLNKEIIEKAKIYAKGTGRSLSEMVENYFKNLVSKAEKNTDDSNDIDERLKRITGIVTLPDDFDIEKAKEEYHKEKYGL</sequence>
<protein>
    <submittedName>
        <fullName evidence="1">DUF6364 family protein</fullName>
    </submittedName>
</protein>
<organism evidence="1 2">
    <name type="scientific">Flavobacterium azooxidireducens</name>
    <dbReference type="NCBI Taxonomy" id="1871076"/>
    <lineage>
        <taxon>Bacteria</taxon>
        <taxon>Pseudomonadati</taxon>
        <taxon>Bacteroidota</taxon>
        <taxon>Flavobacteriia</taxon>
        <taxon>Flavobacteriales</taxon>
        <taxon>Flavobacteriaceae</taxon>
        <taxon>Flavobacterium</taxon>
    </lineage>
</organism>
<gene>
    <name evidence="1" type="ORF">M0M57_09740</name>
</gene>
<dbReference type="EMBL" id="CP096205">
    <property type="protein sequence ID" value="UPQ77913.1"/>
    <property type="molecule type" value="Genomic_DNA"/>
</dbReference>
<proteinExistence type="predicted"/>
<dbReference type="InterPro" id="IPR045944">
    <property type="entry name" value="DUF6364"/>
</dbReference>
<evidence type="ECO:0000313" key="1">
    <source>
        <dbReference type="EMBL" id="UPQ77913.1"/>
    </source>
</evidence>
<dbReference type="Pfam" id="PF19891">
    <property type="entry name" value="DUF6364"/>
    <property type="match status" value="1"/>
</dbReference>
<name>A0ABY4KAU0_9FLAO</name>